<accession>A0A9J7AY46</accession>
<dbReference type="CDD" id="cd06582">
    <property type="entry name" value="TM_PBP1_LivH_like"/>
    <property type="match status" value="1"/>
</dbReference>
<keyword evidence="5" id="KW-0029">Amino-acid transport</keyword>
<proteinExistence type="inferred from homology"/>
<evidence type="ECO:0000256" key="4">
    <source>
        <dbReference type="ARBA" id="ARBA00022692"/>
    </source>
</evidence>
<dbReference type="InterPro" id="IPR052157">
    <property type="entry name" value="BCAA_transport_permease"/>
</dbReference>
<dbReference type="Pfam" id="PF02653">
    <property type="entry name" value="BPD_transp_2"/>
    <property type="match status" value="1"/>
</dbReference>
<keyword evidence="7 9" id="KW-0472">Membrane</keyword>
<evidence type="ECO:0000256" key="2">
    <source>
        <dbReference type="ARBA" id="ARBA00022448"/>
    </source>
</evidence>
<organism evidence="10 11">
    <name type="scientific">Nisaea acidiphila</name>
    <dbReference type="NCBI Taxonomy" id="1862145"/>
    <lineage>
        <taxon>Bacteria</taxon>
        <taxon>Pseudomonadati</taxon>
        <taxon>Pseudomonadota</taxon>
        <taxon>Alphaproteobacteria</taxon>
        <taxon>Rhodospirillales</taxon>
        <taxon>Thalassobaculaceae</taxon>
        <taxon>Nisaea</taxon>
    </lineage>
</organism>
<evidence type="ECO:0000256" key="6">
    <source>
        <dbReference type="ARBA" id="ARBA00022989"/>
    </source>
</evidence>
<dbReference type="EMBL" id="CP102480">
    <property type="protein sequence ID" value="UUX51353.1"/>
    <property type="molecule type" value="Genomic_DNA"/>
</dbReference>
<dbReference type="PANTHER" id="PTHR11795:SF442">
    <property type="entry name" value="ABC TRANSPORTER ATP-BINDING PROTEIN"/>
    <property type="match status" value="1"/>
</dbReference>
<feature type="transmembrane region" description="Helical" evidence="9">
    <location>
        <begin position="36"/>
        <end position="56"/>
    </location>
</feature>
<evidence type="ECO:0000256" key="5">
    <source>
        <dbReference type="ARBA" id="ARBA00022970"/>
    </source>
</evidence>
<dbReference type="Proteomes" id="UP001060336">
    <property type="component" value="Chromosome"/>
</dbReference>
<dbReference type="InterPro" id="IPR001851">
    <property type="entry name" value="ABC_transp_permease"/>
</dbReference>
<gene>
    <name evidence="10" type="ORF">NUH88_06565</name>
</gene>
<comment type="similarity">
    <text evidence="8">Belongs to the binding-protein-dependent transport system permease family. LivHM subfamily.</text>
</comment>
<protein>
    <submittedName>
        <fullName evidence="10">Branched-chain amino acid ABC transporter permease</fullName>
    </submittedName>
</protein>
<evidence type="ECO:0000256" key="3">
    <source>
        <dbReference type="ARBA" id="ARBA00022475"/>
    </source>
</evidence>
<evidence type="ECO:0000256" key="8">
    <source>
        <dbReference type="ARBA" id="ARBA00037998"/>
    </source>
</evidence>
<dbReference type="GO" id="GO:0005886">
    <property type="term" value="C:plasma membrane"/>
    <property type="evidence" value="ECO:0007669"/>
    <property type="project" value="UniProtKB-SubCell"/>
</dbReference>
<keyword evidence="3" id="KW-1003">Cell membrane</keyword>
<evidence type="ECO:0000313" key="10">
    <source>
        <dbReference type="EMBL" id="UUX51353.1"/>
    </source>
</evidence>
<feature type="transmembrane region" description="Helical" evidence="9">
    <location>
        <begin position="97"/>
        <end position="122"/>
    </location>
</feature>
<dbReference type="KEGG" id="naci:NUH88_06565"/>
<evidence type="ECO:0000256" key="9">
    <source>
        <dbReference type="SAM" id="Phobius"/>
    </source>
</evidence>
<keyword evidence="2" id="KW-0813">Transport</keyword>
<evidence type="ECO:0000313" key="11">
    <source>
        <dbReference type="Proteomes" id="UP001060336"/>
    </source>
</evidence>
<dbReference type="AlphaFoldDB" id="A0A9J7AY46"/>
<feature type="transmembrane region" description="Helical" evidence="9">
    <location>
        <begin position="274"/>
        <end position="296"/>
    </location>
</feature>
<feature type="transmembrane region" description="Helical" evidence="9">
    <location>
        <begin position="225"/>
        <end position="253"/>
    </location>
</feature>
<feature type="transmembrane region" description="Helical" evidence="9">
    <location>
        <begin position="6"/>
        <end position="29"/>
    </location>
</feature>
<feature type="transmembrane region" description="Helical" evidence="9">
    <location>
        <begin position="142"/>
        <end position="162"/>
    </location>
</feature>
<keyword evidence="11" id="KW-1185">Reference proteome</keyword>
<reference evidence="10" key="1">
    <citation type="submission" date="2022-08" db="EMBL/GenBank/DDBJ databases">
        <title>Nisaea acidiphila sp. nov., isolated from a marine algal debris and emended description of the genus Nisaea Urios et al. 2008.</title>
        <authorList>
            <person name="Kwon K."/>
        </authorList>
    </citation>
    <scope>NUCLEOTIDE SEQUENCE</scope>
    <source>
        <strain evidence="10">MEBiC11861</strain>
    </source>
</reference>
<evidence type="ECO:0000256" key="7">
    <source>
        <dbReference type="ARBA" id="ARBA00023136"/>
    </source>
</evidence>
<name>A0A9J7AY46_9PROT</name>
<sequence>MDWGLFTIQMLNGVQLGVLLFLLAAGLTLVFGIMDFVNLAHGSLYMMGAYFCATLTQVTDSFILGVLLALPLTALLGWLVELIVVRALYTHDHLDHVLATFGLILCFDTAVDFIWGPTGMAIPLPAFLDTHVDLVGGHTFPTFRILIICAGLAVAALLYFLVAHTRIGMLIRAGASNRTMVMALGVDIGKLFALVFAVGAAFAGLAGMLIAPITEASIGMGNEIIIVAFVVIIIGGIGSIKGAFVAAMLVGLIDTMGRSFLDQLLKLFMSSQNAETSAPALSAMAIYVLMAVVLAFRPQGLFPPKVR</sequence>
<feature type="transmembrane region" description="Helical" evidence="9">
    <location>
        <begin position="191"/>
        <end position="213"/>
    </location>
</feature>
<dbReference type="GO" id="GO:0006865">
    <property type="term" value="P:amino acid transport"/>
    <property type="evidence" value="ECO:0007669"/>
    <property type="project" value="UniProtKB-KW"/>
</dbReference>
<keyword evidence="6 9" id="KW-1133">Transmembrane helix</keyword>
<feature type="transmembrane region" description="Helical" evidence="9">
    <location>
        <begin position="62"/>
        <end position="85"/>
    </location>
</feature>
<evidence type="ECO:0000256" key="1">
    <source>
        <dbReference type="ARBA" id="ARBA00004651"/>
    </source>
</evidence>
<dbReference type="PANTHER" id="PTHR11795">
    <property type="entry name" value="BRANCHED-CHAIN AMINO ACID TRANSPORT SYSTEM PERMEASE PROTEIN LIVH"/>
    <property type="match status" value="1"/>
</dbReference>
<dbReference type="RefSeq" id="WP_257770785.1">
    <property type="nucleotide sequence ID" value="NZ_CP102480.1"/>
</dbReference>
<comment type="subcellular location">
    <subcellularLocation>
        <location evidence="1">Cell membrane</location>
        <topology evidence="1">Multi-pass membrane protein</topology>
    </subcellularLocation>
</comment>
<keyword evidence="4 9" id="KW-0812">Transmembrane</keyword>
<dbReference type="GO" id="GO:0022857">
    <property type="term" value="F:transmembrane transporter activity"/>
    <property type="evidence" value="ECO:0007669"/>
    <property type="project" value="InterPro"/>
</dbReference>